<dbReference type="Gene3D" id="2.60.20.10">
    <property type="entry name" value="Crystallins"/>
    <property type="match status" value="1"/>
</dbReference>
<organism evidence="3 4">
    <name type="scientific">Eutypa lata (strain UCR-EL1)</name>
    <name type="common">Grapevine dieback disease fungus</name>
    <name type="synonym">Eutypa armeniacae</name>
    <dbReference type="NCBI Taxonomy" id="1287681"/>
    <lineage>
        <taxon>Eukaryota</taxon>
        <taxon>Fungi</taxon>
        <taxon>Dikarya</taxon>
        <taxon>Ascomycota</taxon>
        <taxon>Pezizomycotina</taxon>
        <taxon>Sordariomycetes</taxon>
        <taxon>Xylariomycetidae</taxon>
        <taxon>Xylariales</taxon>
        <taxon>Diatrypaceae</taxon>
        <taxon>Eutypa</taxon>
    </lineage>
</organism>
<dbReference type="InterPro" id="IPR029283">
    <property type="entry name" value="Membrane-bd"/>
</dbReference>
<feature type="domain" description="Calcium-dependent cell adhesion molecule 1 membrane-binding" evidence="2">
    <location>
        <begin position="150"/>
        <end position="230"/>
    </location>
</feature>
<name>M7T2J7_EUTLA</name>
<dbReference type="eggNOG" id="ENOG502SGUC">
    <property type="taxonomic scope" value="Eukaryota"/>
</dbReference>
<evidence type="ECO:0000313" key="3">
    <source>
        <dbReference type="EMBL" id="EMR70787.1"/>
    </source>
</evidence>
<dbReference type="HOGENOM" id="CLU_1384042_0_0_1"/>
<sequence>MAPQVPATEVHFYTSEDHNGSKHGYKVGDDVNLWPGALHDKFHSLVVGSDAKVLAWQHSNASGAFAELTGDVASLAPFVGGLSRFKVVDDDVRAIAFRFVDGTSTTTTTTTKGGKEPKQYSLKVDAADVDEKILFSEGSGAAAAAAVDIDVDAGDDGGDFQLVGILREDGPPVTTAVYVRDEKTGAYVAVGSVYFQWNAQDKQVDVVEDDNFPKQLSIERAGVSTFVVTLVSNEPST</sequence>
<evidence type="ECO:0000259" key="2">
    <source>
        <dbReference type="Pfam" id="PF14564"/>
    </source>
</evidence>
<dbReference type="SUPFAM" id="SSF49695">
    <property type="entry name" value="gamma-Crystallin-like"/>
    <property type="match status" value="1"/>
</dbReference>
<dbReference type="InterPro" id="IPR052885">
    <property type="entry name" value="Dictyostelium_CAD"/>
</dbReference>
<dbReference type="Pfam" id="PF08964">
    <property type="entry name" value="Crystall_3"/>
    <property type="match status" value="1"/>
</dbReference>
<dbReference type="EMBL" id="KB705781">
    <property type="protein sequence ID" value="EMR70787.1"/>
    <property type="molecule type" value="Genomic_DNA"/>
</dbReference>
<reference evidence="4" key="1">
    <citation type="journal article" date="2013" name="Genome Announc.">
        <title>Draft genome sequence of the grapevine dieback fungus Eutypa lata UCR-EL1.</title>
        <authorList>
            <person name="Blanco-Ulate B."/>
            <person name="Rolshausen P.E."/>
            <person name="Cantu D."/>
        </authorList>
    </citation>
    <scope>NUCLEOTIDE SEQUENCE [LARGE SCALE GENOMIC DNA]</scope>
    <source>
        <strain evidence="4">UCR-EL1</strain>
    </source>
</reference>
<dbReference type="InterPro" id="IPR038423">
    <property type="entry name" value="CAD_C_sf"/>
</dbReference>
<dbReference type="KEGG" id="ela:UCREL1_2173"/>
<feature type="domain" description="Calcium-dependent cell adhesion molecule N-terminal" evidence="1">
    <location>
        <begin position="8"/>
        <end position="89"/>
    </location>
</feature>
<accession>M7T2J7</accession>
<dbReference type="PANTHER" id="PTHR38083:SF1">
    <property type="entry name" value="CALCIUM-DEPENDENT CELL ADHESION MOLECULE 1-RELATED"/>
    <property type="match status" value="1"/>
</dbReference>
<dbReference type="OrthoDB" id="4607847at2759"/>
<dbReference type="AlphaFoldDB" id="M7T2J7"/>
<protein>
    <submittedName>
        <fullName evidence="3">Putative abundant perithecial protein</fullName>
    </submittedName>
</protein>
<keyword evidence="4" id="KW-1185">Reference proteome</keyword>
<dbReference type="InterPro" id="IPR011024">
    <property type="entry name" value="G_crystallin-like"/>
</dbReference>
<dbReference type="GO" id="GO:0016020">
    <property type="term" value="C:membrane"/>
    <property type="evidence" value="ECO:0007669"/>
    <property type="project" value="InterPro"/>
</dbReference>
<dbReference type="PANTHER" id="PTHR38083">
    <property type="entry name" value="CALCIUM-DEPENDENT CELL ADHESION MOLECULE 1-RELATED"/>
    <property type="match status" value="1"/>
</dbReference>
<dbReference type="GO" id="GO:0098609">
    <property type="term" value="P:cell-cell adhesion"/>
    <property type="evidence" value="ECO:0007669"/>
    <property type="project" value="InterPro"/>
</dbReference>
<evidence type="ECO:0000313" key="4">
    <source>
        <dbReference type="Proteomes" id="UP000012174"/>
    </source>
</evidence>
<dbReference type="OMA" id="VIAWQHY"/>
<gene>
    <name evidence="3" type="ORF">UCREL1_2173</name>
</gene>
<dbReference type="Gene3D" id="2.60.40.1720">
    <property type="entry name" value="Calcium-dependent cell adhesion molecule-1"/>
    <property type="match status" value="1"/>
</dbReference>
<evidence type="ECO:0000259" key="1">
    <source>
        <dbReference type="Pfam" id="PF08964"/>
    </source>
</evidence>
<dbReference type="Pfam" id="PF14564">
    <property type="entry name" value="Membrane_bind"/>
    <property type="match status" value="1"/>
</dbReference>
<proteinExistence type="predicted"/>
<dbReference type="Proteomes" id="UP000012174">
    <property type="component" value="Unassembled WGS sequence"/>
</dbReference>
<dbReference type="InterPro" id="IPR015059">
    <property type="entry name" value="Ca_cell_adhesion_N_dom"/>
</dbReference>